<evidence type="ECO:0000313" key="6">
    <source>
        <dbReference type="EMBL" id="MCQ6958183.1"/>
    </source>
</evidence>
<evidence type="ECO:0000256" key="2">
    <source>
        <dbReference type="ARBA" id="ARBA00023136"/>
    </source>
</evidence>
<organism evidence="6 7">
    <name type="scientific">Mucilaginibacter aquariorum</name>
    <dbReference type="NCBI Taxonomy" id="2967225"/>
    <lineage>
        <taxon>Bacteria</taxon>
        <taxon>Pseudomonadati</taxon>
        <taxon>Bacteroidota</taxon>
        <taxon>Sphingobacteriia</taxon>
        <taxon>Sphingobacteriales</taxon>
        <taxon>Sphingobacteriaceae</taxon>
        <taxon>Mucilaginibacter</taxon>
    </lineage>
</organism>
<dbReference type="RefSeq" id="WP_256538364.1">
    <property type="nucleotide sequence ID" value="NZ_JANHOH010000001.1"/>
</dbReference>
<comment type="subcellular location">
    <subcellularLocation>
        <location evidence="1">Cell outer membrane</location>
    </subcellularLocation>
</comment>
<evidence type="ECO:0000256" key="3">
    <source>
        <dbReference type="ARBA" id="ARBA00023237"/>
    </source>
</evidence>
<dbReference type="Pfam" id="PF13620">
    <property type="entry name" value="CarboxypepD_reg"/>
    <property type="match status" value="1"/>
</dbReference>
<dbReference type="EMBL" id="JANHOH010000001">
    <property type="protein sequence ID" value="MCQ6958183.1"/>
    <property type="molecule type" value="Genomic_DNA"/>
</dbReference>
<keyword evidence="3" id="KW-0998">Cell outer membrane</keyword>
<dbReference type="InterPro" id="IPR036942">
    <property type="entry name" value="Beta-barrel_TonB_sf"/>
</dbReference>
<keyword evidence="7" id="KW-1185">Reference proteome</keyword>
<comment type="caution">
    <text evidence="6">The sequence shown here is derived from an EMBL/GenBank/DDBJ whole genome shotgun (WGS) entry which is preliminary data.</text>
</comment>
<gene>
    <name evidence="6" type="ORF">NPE20_09450</name>
</gene>
<keyword evidence="4" id="KW-0732">Signal</keyword>
<dbReference type="InterPro" id="IPR041700">
    <property type="entry name" value="OMP_b-brl_3"/>
</dbReference>
<feature type="domain" description="Outer membrane protein beta-barrel" evidence="5">
    <location>
        <begin position="381"/>
        <end position="783"/>
    </location>
</feature>
<dbReference type="SUPFAM" id="SSF49452">
    <property type="entry name" value="Starch-binding domain-like"/>
    <property type="match status" value="1"/>
</dbReference>
<protein>
    <submittedName>
        <fullName evidence="6">TonB dependent receptor</fullName>
    </submittedName>
</protein>
<dbReference type="Pfam" id="PF14905">
    <property type="entry name" value="OMP_b-brl_3"/>
    <property type="match status" value="1"/>
</dbReference>
<dbReference type="Gene3D" id="2.60.40.1120">
    <property type="entry name" value="Carboxypeptidase-like, regulatory domain"/>
    <property type="match status" value="1"/>
</dbReference>
<feature type="chain" id="PRO_5047175408" evidence="4">
    <location>
        <begin position="23"/>
        <end position="811"/>
    </location>
</feature>
<sequence length="811" mass="90068">MRVKFGCFFIAFLTSLFSFCYAQTGSSIIRGNVLIQNNQAAEAATVVLLNLPDSSVVMSALVNYKGAYQFLNVPAGAYTILATRLGYKKAYSPAHTVKTGQTIIIPNIQLTAINNELKEVSIVAKTPYVEVRPGKTIINPAASIIADGQSVLDILRQSPGVRVDNGDNISVSGRQGALILIDGKVTNLSGADLAALLKSTQGSNVDRMEIITGGSPKYDAAAGGIVNIVMKKGKNVGTNGTYTASAGYGKYYKANTGIAFNNRTDHYNIFGSYNLSAYKTFKNFDTDRKITYQGVQSNYNTMYRSVYDNLTNNFRLGTDFFPSPGQTIGFLVSGNLNGTDYQKDNTLTIYNRSVKDSTIKAHSDLDRDIHNFSYNLNYSGKLDSSGRTLSANVTYTTNKRHSDEYITNNFFDGTGNVYRAPLLLENLSPTKMRNFSALLDYSTPLSKGAKFEAGLKFSSTKTDNNLIFGPKVGNVYTIDTTFSNYFIYTERIGAGYVNYSGKFGKLDLNAGVRGEYTSSDGNSVTRDNNTKRSYFNLFPTILLNYHYNDKNDYALTFTRGVSRPIYDKLNPFLYFIDLYNYQAGNAYLRPVYANTLSLTHTYNQEISTKLYAVLATGASFPFYAQNDATKVILNTDVNLGRVHTIGLNITAPIKFTNWWTSSYDVDASYQRYIADPQYGDFDRSTGDLIVNTVQSFTITSVLGAEIGGHYETPTLYGINQFKANYYTEAGVSMQLWNKQGKLSLVANDIFNTNRDRSSTKYQNLDRYTVDRREYRVVTLSFSYRFGKTTVKGAARHRTGSEDEQKRMNGAN</sequence>
<evidence type="ECO:0000256" key="1">
    <source>
        <dbReference type="ARBA" id="ARBA00004442"/>
    </source>
</evidence>
<keyword evidence="2" id="KW-0472">Membrane</keyword>
<dbReference type="InterPro" id="IPR013784">
    <property type="entry name" value="Carb-bd-like_fold"/>
</dbReference>
<accession>A0ABT1T143</accession>
<proteinExistence type="predicted"/>
<feature type="signal peptide" evidence="4">
    <location>
        <begin position="1"/>
        <end position="22"/>
    </location>
</feature>
<dbReference type="Gene3D" id="2.170.130.10">
    <property type="entry name" value="TonB-dependent receptor, plug domain"/>
    <property type="match status" value="1"/>
</dbReference>
<name>A0ABT1T143_9SPHI</name>
<dbReference type="InterPro" id="IPR037066">
    <property type="entry name" value="Plug_dom_sf"/>
</dbReference>
<reference evidence="6 7" key="1">
    <citation type="submission" date="2022-07" db="EMBL/GenBank/DDBJ databases">
        <title>Mucilaginibacter sp. JC4.</title>
        <authorList>
            <person name="Le V."/>
            <person name="Ko S.-R."/>
            <person name="Ahn C.-Y."/>
            <person name="Oh H.-M."/>
        </authorList>
    </citation>
    <scope>NUCLEOTIDE SEQUENCE [LARGE SCALE GENOMIC DNA]</scope>
    <source>
        <strain evidence="6 7">JC4</strain>
    </source>
</reference>
<evidence type="ECO:0000256" key="4">
    <source>
        <dbReference type="SAM" id="SignalP"/>
    </source>
</evidence>
<dbReference type="Proteomes" id="UP001204376">
    <property type="component" value="Unassembled WGS sequence"/>
</dbReference>
<evidence type="ECO:0000313" key="7">
    <source>
        <dbReference type="Proteomes" id="UP001204376"/>
    </source>
</evidence>
<keyword evidence="6" id="KW-0675">Receptor</keyword>
<evidence type="ECO:0000259" key="5">
    <source>
        <dbReference type="Pfam" id="PF14905"/>
    </source>
</evidence>
<dbReference type="Gene3D" id="2.40.170.20">
    <property type="entry name" value="TonB-dependent receptor, beta-barrel domain"/>
    <property type="match status" value="1"/>
</dbReference>
<dbReference type="SUPFAM" id="SSF56935">
    <property type="entry name" value="Porins"/>
    <property type="match status" value="1"/>
</dbReference>